<dbReference type="RefSeq" id="WP_118648667.1">
    <property type="nucleotide sequence ID" value="NZ_CP060635.1"/>
</dbReference>
<evidence type="ECO:0000313" key="1">
    <source>
        <dbReference type="EMBL" id="QNM10244.1"/>
    </source>
</evidence>
<protein>
    <submittedName>
        <fullName evidence="1">Uncharacterized protein</fullName>
    </submittedName>
</protein>
<proteinExistence type="predicted"/>
<keyword evidence="2" id="KW-1185">Reference proteome</keyword>
<organism evidence="1 2">
    <name type="scientific">Wansuia hejianensis</name>
    <dbReference type="NCBI Taxonomy" id="2763667"/>
    <lineage>
        <taxon>Bacteria</taxon>
        <taxon>Bacillati</taxon>
        <taxon>Bacillota</taxon>
        <taxon>Clostridia</taxon>
        <taxon>Lachnospirales</taxon>
        <taxon>Lachnospiraceae</taxon>
        <taxon>Wansuia</taxon>
    </lineage>
</organism>
<dbReference type="EMBL" id="CP060635">
    <property type="protein sequence ID" value="QNM10244.1"/>
    <property type="molecule type" value="Genomic_DNA"/>
</dbReference>
<dbReference type="KEGG" id="whj:H9Q79_08270"/>
<evidence type="ECO:0000313" key="2">
    <source>
        <dbReference type="Proteomes" id="UP000515860"/>
    </source>
</evidence>
<reference evidence="1 2" key="1">
    <citation type="submission" date="2020-08" db="EMBL/GenBank/DDBJ databases">
        <authorList>
            <person name="Liu C."/>
            <person name="Sun Q."/>
        </authorList>
    </citation>
    <scope>NUCLEOTIDE SEQUENCE [LARGE SCALE GENOMIC DNA]</scope>
    <source>
        <strain evidence="1 2">NSJ-29</strain>
    </source>
</reference>
<sequence>MVKYESGTTGDVFDLSGRAARLLLKETELYDYAWDVEEIKQELGSFINGFGKKAAEYKMEIDFTGSRAERADSMAKFFEVVEQDILAKKTGKLYLEDQYINCFVIKGAYEDLKDQYNKVRKEVTVYAPYPFWIVERKATYQKQDIPKGSGNLDYAYDYPYDMTPLKRGIDYLENDHYTDSHFKMIIYGPASDPAVYIQNQAYQVYTTIEEKEYLVIDSKEHTVCRVKNDGTKISEYNNRLKEQSIFEKIPAGIHQINWSGNFGFDIILFHERSEPKWN</sequence>
<name>A0A7G9GHG2_9FIRM</name>
<dbReference type="AlphaFoldDB" id="A0A7G9GHG2"/>
<dbReference type="Proteomes" id="UP000515860">
    <property type="component" value="Chromosome"/>
</dbReference>
<accession>A0A7G9GHG2</accession>
<gene>
    <name evidence="1" type="ORF">H9Q79_08270</name>
</gene>